<dbReference type="CDD" id="cd02109">
    <property type="entry name" value="arch_bact_SO_family_Moco"/>
    <property type="match status" value="1"/>
</dbReference>
<dbReference type="EMBL" id="LELK01000004">
    <property type="protein sequence ID" value="KMM37190.1"/>
    <property type="molecule type" value="Genomic_DNA"/>
</dbReference>
<organism evidence="2 3">
    <name type="scientific">Guptibacillus hwajinpoensis</name>
    <dbReference type="NCBI Taxonomy" id="208199"/>
    <lineage>
        <taxon>Bacteria</taxon>
        <taxon>Bacillati</taxon>
        <taxon>Bacillota</taxon>
        <taxon>Bacilli</taxon>
        <taxon>Bacillales</taxon>
        <taxon>Guptibacillaceae</taxon>
        <taxon>Guptibacillus</taxon>
    </lineage>
</organism>
<dbReference type="Proteomes" id="UP000035996">
    <property type="component" value="Unassembled WGS sequence"/>
</dbReference>
<dbReference type="Gene3D" id="3.90.420.10">
    <property type="entry name" value="Oxidoreductase, molybdopterin-binding domain"/>
    <property type="match status" value="1"/>
</dbReference>
<dbReference type="PANTHER" id="PTHR43032">
    <property type="entry name" value="PROTEIN-METHIONINE-SULFOXIDE REDUCTASE"/>
    <property type="match status" value="1"/>
</dbReference>
<feature type="domain" description="Oxidoreductase molybdopterin-binding" evidence="1">
    <location>
        <begin position="32"/>
        <end position="178"/>
    </location>
</feature>
<dbReference type="STRING" id="157733.AB986_15070"/>
<evidence type="ECO:0000259" key="1">
    <source>
        <dbReference type="Pfam" id="PF00174"/>
    </source>
</evidence>
<protein>
    <submittedName>
        <fullName evidence="2">Oxidoreductase</fullName>
    </submittedName>
</protein>
<dbReference type="OrthoDB" id="9778777at2"/>
<reference evidence="2" key="1">
    <citation type="submission" date="2015-06" db="EMBL/GenBank/DDBJ databases">
        <authorList>
            <person name="Liu B."/>
            <person name="Wang J."/>
            <person name="Zhu Y."/>
            <person name="Liu G."/>
            <person name="Chen Q."/>
            <person name="Zheng C."/>
            <person name="Che J."/>
            <person name="Ge C."/>
            <person name="Shi H."/>
            <person name="Pan Z."/>
            <person name="Liu X."/>
        </authorList>
    </citation>
    <scope>NUCLEOTIDE SEQUENCE [LARGE SCALE GENOMIC DNA]</scope>
    <source>
        <strain evidence="2">DSM 16346</strain>
    </source>
</reference>
<accession>A0A0J6CVI4</accession>
<dbReference type="PANTHER" id="PTHR43032:SF4">
    <property type="entry name" value="OXIDOREDUCTASE MOLYBDOPTERIN-BINDING DOMAIN-CONTAINING PROTEIN"/>
    <property type="match status" value="1"/>
</dbReference>
<evidence type="ECO:0000313" key="3">
    <source>
        <dbReference type="Proteomes" id="UP000035996"/>
    </source>
</evidence>
<dbReference type="GO" id="GO:0016491">
    <property type="term" value="F:oxidoreductase activity"/>
    <property type="evidence" value="ECO:0007669"/>
    <property type="project" value="InterPro"/>
</dbReference>
<name>A0A0J6CVI4_9BACL</name>
<evidence type="ECO:0000313" key="2">
    <source>
        <dbReference type="EMBL" id="KMM37190.1"/>
    </source>
</evidence>
<dbReference type="InterPro" id="IPR036374">
    <property type="entry name" value="OxRdtase_Mopterin-bd_sf"/>
</dbReference>
<dbReference type="SUPFAM" id="SSF56524">
    <property type="entry name" value="Oxidoreductase molybdopterin-binding domain"/>
    <property type="match status" value="1"/>
</dbReference>
<keyword evidence="3" id="KW-1185">Reference proteome</keyword>
<dbReference type="RefSeq" id="WP_048312033.1">
    <property type="nucleotide sequence ID" value="NZ_CP119526.1"/>
</dbReference>
<dbReference type="InterPro" id="IPR008335">
    <property type="entry name" value="Mopterin_OxRdtase_euk"/>
</dbReference>
<sequence length="198" mass="23158">MYFGKVKHQNHDRLPPNQQVTSGWPVLHVGDVPYYNKDLSNWDLRIGGLVDRPTVLTFEQLLSLPETSQQNDIHCVTGWSKFDNEWQGISTRAIADHVGIREEAKFVMVEAEEGWTTNVPLEDFLAETSLLAYKHNGESLTPEHGYPLRVVIPHLYFWKSAKWVRAIKFRSVNQQGFWERNGYHMYGDPWKEQRFAWD</sequence>
<dbReference type="Pfam" id="PF00174">
    <property type="entry name" value="Oxidored_molyb"/>
    <property type="match status" value="1"/>
</dbReference>
<comment type="caution">
    <text evidence="2">The sequence shown here is derived from an EMBL/GenBank/DDBJ whole genome shotgun (WGS) entry which is preliminary data.</text>
</comment>
<dbReference type="PRINTS" id="PR00407">
    <property type="entry name" value="EUMOPTERIN"/>
</dbReference>
<gene>
    <name evidence="2" type="ORF">AB986_15070</name>
</gene>
<dbReference type="AlphaFoldDB" id="A0A0J6CVI4"/>
<dbReference type="PATRIC" id="fig|157733.3.peg.1089"/>
<dbReference type="InterPro" id="IPR000572">
    <property type="entry name" value="OxRdtase_Mopterin-bd_dom"/>
</dbReference>
<proteinExistence type="predicted"/>